<keyword evidence="6" id="KW-1133">Transmembrane helix</keyword>
<evidence type="ECO:0000313" key="10">
    <source>
        <dbReference type="Proteomes" id="UP001497392"/>
    </source>
</evidence>
<feature type="compositionally biased region" description="Polar residues" evidence="8">
    <location>
        <begin position="232"/>
        <end position="247"/>
    </location>
</feature>
<feature type="region of interest" description="Disordered" evidence="8">
    <location>
        <begin position="45"/>
        <end position="76"/>
    </location>
</feature>
<dbReference type="PANTHER" id="PTHR21461:SF69">
    <property type="entry name" value="GLYCOSYLTRANSFERASE FAMILY 92 PROTEIN"/>
    <property type="match status" value="1"/>
</dbReference>
<evidence type="ECO:0000256" key="4">
    <source>
        <dbReference type="ARBA" id="ARBA00022679"/>
    </source>
</evidence>
<keyword evidence="4" id="KW-0808">Transferase</keyword>
<evidence type="ECO:0000256" key="7">
    <source>
        <dbReference type="ARBA" id="ARBA00023136"/>
    </source>
</evidence>
<reference evidence="9 10" key="1">
    <citation type="submission" date="2024-06" db="EMBL/GenBank/DDBJ databases">
        <authorList>
            <person name="Kraege A."/>
            <person name="Thomma B."/>
        </authorList>
    </citation>
    <scope>NUCLEOTIDE SEQUENCE [LARGE SCALE GENOMIC DNA]</scope>
</reference>
<evidence type="ECO:0000256" key="1">
    <source>
        <dbReference type="ARBA" id="ARBA00004167"/>
    </source>
</evidence>
<dbReference type="PANTHER" id="PTHR21461">
    <property type="entry name" value="GLYCOSYLTRANSFERASE FAMILY 92 PROTEIN"/>
    <property type="match status" value="1"/>
</dbReference>
<evidence type="ECO:0000256" key="6">
    <source>
        <dbReference type="ARBA" id="ARBA00022989"/>
    </source>
</evidence>
<feature type="region of interest" description="Disordered" evidence="8">
    <location>
        <begin position="374"/>
        <end position="400"/>
    </location>
</feature>
<evidence type="ECO:0000256" key="8">
    <source>
        <dbReference type="SAM" id="MobiDB-lite"/>
    </source>
</evidence>
<organism evidence="9 10">
    <name type="scientific">Coccomyxa viridis</name>
    <dbReference type="NCBI Taxonomy" id="1274662"/>
    <lineage>
        <taxon>Eukaryota</taxon>
        <taxon>Viridiplantae</taxon>
        <taxon>Chlorophyta</taxon>
        <taxon>core chlorophytes</taxon>
        <taxon>Trebouxiophyceae</taxon>
        <taxon>Trebouxiophyceae incertae sedis</taxon>
        <taxon>Coccomyxaceae</taxon>
        <taxon>Coccomyxa</taxon>
    </lineage>
</organism>
<evidence type="ECO:0000256" key="5">
    <source>
        <dbReference type="ARBA" id="ARBA00022692"/>
    </source>
</evidence>
<keyword evidence="7" id="KW-0472">Membrane</keyword>
<comment type="subcellular location">
    <subcellularLocation>
        <location evidence="1">Membrane</location>
        <topology evidence="1">Single-pass membrane protein</topology>
    </subcellularLocation>
</comment>
<dbReference type="Proteomes" id="UP001497392">
    <property type="component" value="Unassembled WGS sequence"/>
</dbReference>
<sequence length="799" mass="87529">MLASARHGSDMDSWRCWGNVLDQLSVLQDSSRGARLGSAQLAEITPSEPDHGHACPSSDAEEALFPSHSPAQHTVPQPAQGIQLGQQCQQPPTAPLQTLDEYLACSTTSERLDDPSLYARHDGLAADGSCASSQSDDSFLALMFGPLSSQQPASGSLTAGAALPGGPACPSLAASGKAACAEQPPCGSESPCVEASLELAEYAMLDDVYLGADSSDGSADWFSAAQAPSCGTDPSTLQQAAQPLSTTSKRRGRPRRYDTTLPLRIMDTSVAGTVATVNGMQPGVRKRGAKPKYKFMTAEEAVAHRRERNRSTAIATHEKKKAREAALKAELSMRQGEHDALVRLLTYVQQPKADKDMCGMEEIQEAYMANRRANGLKRKSSNTDAAENGSKWTAGRGYRNSAPLGIHGSGQALISAGGRPPQRHQGHQARCSVAERIMAGPERVASACLLIVLVGLGTRAQHTHHEAHARQLPRWVLCTMARDQLPFLVEWIEFNRLQGAHKIVVYDDASEDNSLLLQDLYHQHGRHYLKMHPTSILDANFSDAAEYGVRLQRQLKAFEHCLLHETEEADWILVADVDEFIWSPKYSTISEFLGSADIGEHWGSVGVQMNIAGMTDDTEMYAYRLEQEPDGSVRFTNEHGPQLLLEDMVQRGPDARLGEPEALIKENITHCASGWCDHGPVKSFARKSGVSRMGVHNHDMTDGWWTLYADMSHVTGRHFSVASEADLQKRRHNSRGWVFHGDGTIEALRHVGQTFFRSVTDRTLQQGFAQQLRHQIRTLLSAHVEMGHPQESMDHEDQP</sequence>
<evidence type="ECO:0000256" key="3">
    <source>
        <dbReference type="ARBA" id="ARBA00022676"/>
    </source>
</evidence>
<feature type="region of interest" description="Disordered" evidence="8">
    <location>
        <begin position="225"/>
        <end position="255"/>
    </location>
</feature>
<keyword evidence="3" id="KW-0328">Glycosyltransferase</keyword>
<evidence type="ECO:0000256" key="2">
    <source>
        <dbReference type="ARBA" id="ARBA00007647"/>
    </source>
</evidence>
<comment type="similarity">
    <text evidence="2">Belongs to the glycosyltransferase 92 family.</text>
</comment>
<keyword evidence="5" id="KW-0812">Transmembrane</keyword>
<accession>A0ABP1FQE1</accession>
<dbReference type="InterPro" id="IPR008166">
    <property type="entry name" value="Glyco_transf_92"/>
</dbReference>
<protein>
    <submittedName>
        <fullName evidence="9">G4465 protein</fullName>
    </submittedName>
</protein>
<name>A0ABP1FQE1_9CHLO</name>
<evidence type="ECO:0000313" key="9">
    <source>
        <dbReference type="EMBL" id="CAL5222144.1"/>
    </source>
</evidence>
<proteinExistence type="inferred from homology"/>
<dbReference type="Pfam" id="PF01697">
    <property type="entry name" value="Glyco_transf_92"/>
    <property type="match status" value="1"/>
</dbReference>
<keyword evidence="10" id="KW-1185">Reference proteome</keyword>
<dbReference type="CDD" id="cd14686">
    <property type="entry name" value="bZIP"/>
    <property type="match status" value="1"/>
</dbReference>
<comment type="caution">
    <text evidence="9">The sequence shown here is derived from an EMBL/GenBank/DDBJ whole genome shotgun (WGS) entry which is preliminary data.</text>
</comment>
<dbReference type="EMBL" id="CAXHTA020000006">
    <property type="protein sequence ID" value="CAL5222144.1"/>
    <property type="molecule type" value="Genomic_DNA"/>
</dbReference>
<gene>
    <name evidence="9" type="primary">g4465</name>
    <name evidence="9" type="ORF">VP750_LOCUS3803</name>
</gene>